<dbReference type="InterPro" id="IPR052019">
    <property type="entry name" value="F420H2_bilvrd_red/Heme_oxyg"/>
</dbReference>
<dbReference type="GO" id="GO:0016627">
    <property type="term" value="F:oxidoreductase activity, acting on the CH-CH group of donors"/>
    <property type="evidence" value="ECO:0007669"/>
    <property type="project" value="TreeGrafter"/>
</dbReference>
<dbReference type="HOGENOM" id="CLU_093808_1_0_6"/>
<dbReference type="KEGG" id="fbl:Fbal_1234"/>
<evidence type="ECO:0000313" key="3">
    <source>
        <dbReference type="EMBL" id="ADN75443.1"/>
    </source>
</evidence>
<name>E1SL65_FERBD</name>
<dbReference type="PANTHER" id="PTHR35176:SF6">
    <property type="entry name" value="HEME OXYGENASE HI_0854-RELATED"/>
    <property type="match status" value="1"/>
</dbReference>
<dbReference type="EMBL" id="CP002209">
    <property type="protein sequence ID" value="ADN75443.1"/>
    <property type="molecule type" value="Genomic_DNA"/>
</dbReference>
<evidence type="ECO:0000256" key="1">
    <source>
        <dbReference type="ARBA" id="ARBA00023002"/>
    </source>
</evidence>
<evidence type="ECO:0000313" key="4">
    <source>
        <dbReference type="Proteomes" id="UP000006683"/>
    </source>
</evidence>
<dbReference type="InterPro" id="IPR012349">
    <property type="entry name" value="Split_barrel_FMN-bd"/>
</dbReference>
<proteinExistence type="predicted"/>
<feature type="domain" description="Pyridoxamine 5'-phosphate oxidase N-terminal" evidence="2">
    <location>
        <begin position="14"/>
        <end position="146"/>
    </location>
</feature>
<evidence type="ECO:0000259" key="2">
    <source>
        <dbReference type="Pfam" id="PF01243"/>
    </source>
</evidence>
<dbReference type="OrthoDB" id="5345368at2"/>
<dbReference type="RefSeq" id="WP_013344749.1">
    <property type="nucleotide sequence ID" value="NC_014541.1"/>
</dbReference>
<dbReference type="AlphaFoldDB" id="E1SL65"/>
<keyword evidence="1" id="KW-0560">Oxidoreductase</keyword>
<dbReference type="PIRSF" id="PIRSF004633">
    <property type="entry name" value="UCP_PLP_oxd"/>
    <property type="match status" value="1"/>
</dbReference>
<dbReference type="GO" id="GO:0070967">
    <property type="term" value="F:coenzyme F420 binding"/>
    <property type="evidence" value="ECO:0007669"/>
    <property type="project" value="TreeGrafter"/>
</dbReference>
<reference evidence="3 4" key="1">
    <citation type="journal article" date="2010" name="Stand. Genomic Sci.">
        <title>Complete genome sequence of Ferrimonas balearica type strain (PAT).</title>
        <authorList>
            <person name="Nolan M."/>
            <person name="Sikorski J."/>
            <person name="Davenport K."/>
            <person name="Lucas S."/>
            <person name="Glavina Del Rio T."/>
            <person name="Tice H."/>
            <person name="Cheng J."/>
            <person name="Goodwin L."/>
            <person name="Pitluck S."/>
            <person name="Liolios K."/>
            <person name="Ivanova N."/>
            <person name="Mavromatis K."/>
            <person name="Ovchinnikova G."/>
            <person name="Pati A."/>
            <person name="Chen A."/>
            <person name="Palaniappan K."/>
            <person name="Land M."/>
            <person name="Hauser L."/>
            <person name="Chang Y."/>
            <person name="Jeffries C."/>
            <person name="Tapia R."/>
            <person name="Brettin T."/>
            <person name="Detter J."/>
            <person name="Han C."/>
            <person name="Yasawong M."/>
            <person name="Rohde M."/>
            <person name="Tindall B."/>
            <person name="Goker M."/>
            <person name="Woyke T."/>
            <person name="Bristow J."/>
            <person name="Eisen J."/>
            <person name="Markowitz V."/>
            <person name="Hugenholtz P."/>
            <person name="Kyrpides N."/>
            <person name="Klenk H."/>
            <person name="Lapidus A."/>
        </authorList>
    </citation>
    <scope>NUCLEOTIDE SEQUENCE [LARGE SCALE GENOMIC DNA]</scope>
    <source>
        <strain evidence="4">DSM 9799 / CCM 4581 / KCTC 23876 / PAT</strain>
    </source>
</reference>
<dbReference type="InterPro" id="IPR014419">
    <property type="entry name" value="HutZ"/>
</dbReference>
<dbReference type="GO" id="GO:0005829">
    <property type="term" value="C:cytosol"/>
    <property type="evidence" value="ECO:0007669"/>
    <property type="project" value="TreeGrafter"/>
</dbReference>
<sequence>MSQDDKQQRLDSKLSEEVAEFKAERKTLQLATSDEQGDPHASYCPFAWTEQGIWVLVSDLAKHSANLKRQATASMMLLEDESESRHLFARRRLTMDAGVTLVERGTGDWQNGVDALRTRFGEMIDNLSALTDFHLFLLVPEEGRYVKGFGQAFVVYGAELNRFEWMREKGHGGNISEEDAA</sequence>
<dbReference type="SUPFAM" id="SSF50475">
    <property type="entry name" value="FMN-binding split barrel"/>
    <property type="match status" value="1"/>
</dbReference>
<dbReference type="Pfam" id="PF01243">
    <property type="entry name" value="PNPOx_N"/>
    <property type="match status" value="1"/>
</dbReference>
<organism evidence="3 4">
    <name type="scientific">Ferrimonas balearica (strain DSM 9799 / CCM 4581 / KCTC 23876 / PAT)</name>
    <dbReference type="NCBI Taxonomy" id="550540"/>
    <lineage>
        <taxon>Bacteria</taxon>
        <taxon>Pseudomonadati</taxon>
        <taxon>Pseudomonadota</taxon>
        <taxon>Gammaproteobacteria</taxon>
        <taxon>Alteromonadales</taxon>
        <taxon>Ferrimonadaceae</taxon>
        <taxon>Ferrimonas</taxon>
    </lineage>
</organism>
<keyword evidence="4" id="KW-1185">Reference proteome</keyword>
<dbReference type="STRING" id="550540.Fbal_1234"/>
<dbReference type="PANTHER" id="PTHR35176">
    <property type="entry name" value="HEME OXYGENASE HI_0854-RELATED"/>
    <property type="match status" value="1"/>
</dbReference>
<dbReference type="Gene3D" id="2.30.110.10">
    <property type="entry name" value="Electron Transport, Fmn-binding Protein, Chain A"/>
    <property type="match status" value="1"/>
</dbReference>
<dbReference type="InterPro" id="IPR011576">
    <property type="entry name" value="Pyridox_Oxase_N"/>
</dbReference>
<accession>E1SL65</accession>
<gene>
    <name evidence="3" type="ordered locus">Fbal_1234</name>
</gene>
<dbReference type="Proteomes" id="UP000006683">
    <property type="component" value="Chromosome"/>
</dbReference>
<dbReference type="GeneID" id="67181466"/>
<dbReference type="eggNOG" id="COG0748">
    <property type="taxonomic scope" value="Bacteria"/>
</dbReference>
<protein>
    <submittedName>
        <fullName evidence="3">Pyridoxamine 5'-phosphate oxidase-related FMN-binding protein</fullName>
    </submittedName>
</protein>